<organism evidence="1 2">
    <name type="scientific">Halopseudomonas bauzanensis</name>
    <dbReference type="NCBI Taxonomy" id="653930"/>
    <lineage>
        <taxon>Bacteria</taxon>
        <taxon>Pseudomonadati</taxon>
        <taxon>Pseudomonadota</taxon>
        <taxon>Gammaproteobacteria</taxon>
        <taxon>Pseudomonadales</taxon>
        <taxon>Pseudomonadaceae</taxon>
        <taxon>Halopseudomonas</taxon>
    </lineage>
</organism>
<dbReference type="AlphaFoldDB" id="A0A1H9WDB9"/>
<gene>
    <name evidence="1" type="ORF">SAMN05216589_3160</name>
</gene>
<accession>A0A1H9WDB9</accession>
<protein>
    <submittedName>
        <fullName evidence="1">Uncharacterized protein</fullName>
    </submittedName>
</protein>
<reference evidence="1 2" key="1">
    <citation type="submission" date="2016-10" db="EMBL/GenBank/DDBJ databases">
        <authorList>
            <person name="de Groot N.N."/>
        </authorList>
    </citation>
    <scope>NUCLEOTIDE SEQUENCE [LARGE SCALE GENOMIC DNA]</scope>
    <source>
        <strain evidence="1 2">DSM 22558</strain>
    </source>
</reference>
<evidence type="ECO:0000313" key="1">
    <source>
        <dbReference type="EMBL" id="SES31814.1"/>
    </source>
</evidence>
<evidence type="ECO:0000313" key="2">
    <source>
        <dbReference type="Proteomes" id="UP000186904"/>
    </source>
</evidence>
<name>A0A1H9WDB9_9GAMM</name>
<dbReference type="Proteomes" id="UP000186904">
    <property type="component" value="Unassembled WGS sequence"/>
</dbReference>
<proteinExistence type="predicted"/>
<dbReference type="EMBL" id="FOGN01000008">
    <property type="protein sequence ID" value="SES31814.1"/>
    <property type="molecule type" value="Genomic_DNA"/>
</dbReference>
<sequence length="32" mass="3779">MFFRVAKSHNNHIKSAHFVRPTLVPRAAYVKR</sequence>